<dbReference type="PROSITE" id="PS50076">
    <property type="entry name" value="DNAJ_2"/>
    <property type="match status" value="1"/>
</dbReference>
<evidence type="ECO:0000313" key="3">
    <source>
        <dbReference type="Proteomes" id="UP000193642"/>
    </source>
</evidence>
<accession>A0A1Y2CQN6</accession>
<sequence>MSTSAEDLPAALAAFLAQKALEKDASGPSIRDRLSQKPDQIWSASKQSWVYYSLPDEVQQVLQGDSADHELVFVFTPKPIKDETLYRLLGVPATASKADIKKAYRAKALALHPDKNPSPKLRRILIDDDKREQYDLKGDDSIKDFKPDFNNADVFDFVFGSTYFEKYIGELFTIDNSTLSKSKTDSDLTPAEKLERLHRQEWYRLAKEVRLAVKLADILDRYVNDKTEDHDEFYDFCNQELMLLAESEYGKNMCGLVGYVYEERGNNYLGFKIGGVGVTTLTRTAHFAANVTRASGSLLNTIAVARRLSKISDDAEKLAIEDSISTKDKPDTISEEGSELEFEKDFVEVRADKRASARWSLRLTGGRERSLLNLAPEELDPLLEAGVNTLWHSSLIQHESTLRSVCFKVLHDTSVSKEIRAKRAEGLVMMGKMFQLPQHKVSDGLAEITEKLKALVRTYGAVDSKKAEE</sequence>
<dbReference type="OrthoDB" id="445556at2759"/>
<dbReference type="PANTHER" id="PTHR44094:SF8">
    <property type="entry name" value="DNAJ HEAT SHOCK N-TERMINAL DOMAIN-CONTAINING PROTEIN-RELATED"/>
    <property type="match status" value="1"/>
</dbReference>
<dbReference type="Proteomes" id="UP000193642">
    <property type="component" value="Unassembled WGS sequence"/>
</dbReference>
<dbReference type="Pfam" id="PF14308">
    <property type="entry name" value="DnaJ-X"/>
    <property type="match status" value="1"/>
</dbReference>
<dbReference type="InterPro" id="IPR026894">
    <property type="entry name" value="DnaJ_X"/>
</dbReference>
<organism evidence="2 3">
    <name type="scientific">Rhizoclosmatium globosum</name>
    <dbReference type="NCBI Taxonomy" id="329046"/>
    <lineage>
        <taxon>Eukaryota</taxon>
        <taxon>Fungi</taxon>
        <taxon>Fungi incertae sedis</taxon>
        <taxon>Chytridiomycota</taxon>
        <taxon>Chytridiomycota incertae sedis</taxon>
        <taxon>Chytridiomycetes</taxon>
        <taxon>Chytridiales</taxon>
        <taxon>Chytriomycetaceae</taxon>
        <taxon>Rhizoclosmatium</taxon>
    </lineage>
</organism>
<dbReference type="SMART" id="SM00271">
    <property type="entry name" value="DnaJ"/>
    <property type="match status" value="1"/>
</dbReference>
<dbReference type="InterPro" id="IPR036869">
    <property type="entry name" value="J_dom_sf"/>
</dbReference>
<reference evidence="2 3" key="1">
    <citation type="submission" date="2016-07" db="EMBL/GenBank/DDBJ databases">
        <title>Pervasive Adenine N6-methylation of Active Genes in Fungi.</title>
        <authorList>
            <consortium name="DOE Joint Genome Institute"/>
            <person name="Mondo S.J."/>
            <person name="Dannebaum R.O."/>
            <person name="Kuo R.C."/>
            <person name="Labutti K."/>
            <person name="Haridas S."/>
            <person name="Kuo A."/>
            <person name="Salamov A."/>
            <person name="Ahrendt S.R."/>
            <person name="Lipzen A."/>
            <person name="Sullivan W."/>
            <person name="Andreopoulos W.B."/>
            <person name="Clum A."/>
            <person name="Lindquist E."/>
            <person name="Daum C."/>
            <person name="Ramamoorthy G.K."/>
            <person name="Gryganskyi A."/>
            <person name="Culley D."/>
            <person name="Magnuson J.K."/>
            <person name="James T.Y."/>
            <person name="O'Malley M.A."/>
            <person name="Stajich J.E."/>
            <person name="Spatafora J.W."/>
            <person name="Visel A."/>
            <person name="Grigoriev I.V."/>
        </authorList>
    </citation>
    <scope>NUCLEOTIDE SEQUENCE [LARGE SCALE GENOMIC DNA]</scope>
    <source>
        <strain evidence="2 3">JEL800</strain>
    </source>
</reference>
<dbReference type="SUPFAM" id="SSF46565">
    <property type="entry name" value="Chaperone J-domain"/>
    <property type="match status" value="1"/>
</dbReference>
<dbReference type="PRINTS" id="PR00625">
    <property type="entry name" value="JDOMAIN"/>
</dbReference>
<dbReference type="Pfam" id="PF00226">
    <property type="entry name" value="DnaJ"/>
    <property type="match status" value="1"/>
</dbReference>
<dbReference type="STRING" id="329046.A0A1Y2CQN6"/>
<keyword evidence="3" id="KW-1185">Reference proteome</keyword>
<gene>
    <name evidence="2" type="ORF">BCR33DRAFT_763156</name>
</gene>
<name>A0A1Y2CQN6_9FUNG</name>
<protein>
    <recommendedName>
        <fullName evidence="1">J domain-containing protein</fullName>
    </recommendedName>
</protein>
<dbReference type="EMBL" id="MCGO01000009">
    <property type="protein sequence ID" value="ORY49341.1"/>
    <property type="molecule type" value="Genomic_DNA"/>
</dbReference>
<evidence type="ECO:0000313" key="2">
    <source>
        <dbReference type="EMBL" id="ORY49341.1"/>
    </source>
</evidence>
<proteinExistence type="predicted"/>
<dbReference type="PANTHER" id="PTHR44094">
    <property type="entry name" value="DNAJ HEAT SHOCK N-TERMINAL DOMAIN-CONTAINING PROTEIN"/>
    <property type="match status" value="1"/>
</dbReference>
<evidence type="ECO:0000259" key="1">
    <source>
        <dbReference type="PROSITE" id="PS50076"/>
    </source>
</evidence>
<dbReference type="AlphaFoldDB" id="A0A1Y2CQN6"/>
<dbReference type="InterPro" id="IPR052423">
    <property type="entry name" value="EMIR"/>
</dbReference>
<dbReference type="InterPro" id="IPR001623">
    <property type="entry name" value="DnaJ_domain"/>
</dbReference>
<comment type="caution">
    <text evidence="2">The sequence shown here is derived from an EMBL/GenBank/DDBJ whole genome shotgun (WGS) entry which is preliminary data.</text>
</comment>
<feature type="domain" description="J" evidence="1">
    <location>
        <begin position="84"/>
        <end position="153"/>
    </location>
</feature>
<dbReference type="CDD" id="cd06257">
    <property type="entry name" value="DnaJ"/>
    <property type="match status" value="1"/>
</dbReference>
<dbReference type="Gene3D" id="1.10.287.110">
    <property type="entry name" value="DnaJ domain"/>
    <property type="match status" value="1"/>
</dbReference>